<dbReference type="PANTHER" id="PTHR43788:SF6">
    <property type="entry name" value="DNA HELICASE B"/>
    <property type="match status" value="1"/>
</dbReference>
<comment type="subunit">
    <text evidence="11">Heterotrimer of RecB, RecC and RecD. All subunits contribute to DNA-binding.</text>
</comment>
<keyword evidence="1 11" id="KW-0540">Nuclease</keyword>
<comment type="function">
    <text evidence="11">A helicase/nuclease that prepares dsDNA breaks (DSB) for recombinational DNA repair. Binds to DSBs and unwinds DNA via a highly rapid and processive ATP-dependent bidirectional helicase activity. Unwinds dsDNA until it encounters a Chi (crossover hotspot instigator) sequence from the 3' direction. Cuts ssDNA a few nucleotides 3' to the Chi site. The properties and activities of the enzyme are changed at Chi. The Chi-altered holoenzyme produces a long 3'-ssDNA overhang and facilitates RecA-binding to the ssDNA for homologous DNA recombination and repair. Holoenzyme degrades any linearized DNA that is unable to undergo homologous recombination. In the holoenzyme this subunit has ssDNA-dependent ATPase and 5'-3' helicase activity. When added to pre-assembled RecBC greatly stimulates nuclease activity and augments holoenzyme processivity. Negatively regulates the RecA-loading ability of RecBCD.</text>
</comment>
<feature type="domain" description="UvrD-like helicase C-terminal" evidence="13">
    <location>
        <begin position="666"/>
        <end position="711"/>
    </location>
</feature>
<evidence type="ECO:0000256" key="3">
    <source>
        <dbReference type="ARBA" id="ARBA00022763"/>
    </source>
</evidence>
<dbReference type="Gene3D" id="3.40.50.300">
    <property type="entry name" value="P-loop containing nucleotide triphosphate hydrolases"/>
    <property type="match status" value="3"/>
</dbReference>
<dbReference type="Pfam" id="PF13538">
    <property type="entry name" value="UvrD_C_2"/>
    <property type="match status" value="1"/>
</dbReference>
<keyword evidence="9 11" id="KW-0234">DNA repair</keyword>
<evidence type="ECO:0000256" key="1">
    <source>
        <dbReference type="ARBA" id="ARBA00022722"/>
    </source>
</evidence>
<evidence type="ECO:0000256" key="8">
    <source>
        <dbReference type="ARBA" id="ARBA00023125"/>
    </source>
</evidence>
<comment type="similarity">
    <text evidence="11">Belongs to the RecD family.</text>
</comment>
<dbReference type="GO" id="GO:0005524">
    <property type="term" value="F:ATP binding"/>
    <property type="evidence" value="ECO:0007669"/>
    <property type="project" value="UniProtKB-UniRule"/>
</dbReference>
<keyword evidence="8 11" id="KW-0238">DNA-binding</keyword>
<dbReference type="Pfam" id="PF21185">
    <property type="entry name" value="RecD_N"/>
    <property type="match status" value="1"/>
</dbReference>
<dbReference type="HAMAP" id="MF_01487">
    <property type="entry name" value="RecD"/>
    <property type="match status" value="1"/>
</dbReference>
<dbReference type="GO" id="GO:0003677">
    <property type="term" value="F:DNA binding"/>
    <property type="evidence" value="ECO:0007669"/>
    <property type="project" value="UniProtKB-UniRule"/>
</dbReference>
<keyword evidence="6 11" id="KW-0269">Exonuclease</keyword>
<dbReference type="InterPro" id="IPR027417">
    <property type="entry name" value="P-loop_NTPase"/>
</dbReference>
<keyword evidence="3 11" id="KW-0227">DNA damage</keyword>
<dbReference type="Gene3D" id="1.10.10.1020">
    <property type="entry name" value="RecBCD complex, subunit RecD, N-terminal domain"/>
    <property type="match status" value="1"/>
</dbReference>
<dbReference type="Proteomes" id="UP000565262">
    <property type="component" value="Unassembled WGS sequence"/>
</dbReference>
<evidence type="ECO:0000256" key="7">
    <source>
        <dbReference type="ARBA" id="ARBA00022840"/>
    </source>
</evidence>
<dbReference type="InterPro" id="IPR041851">
    <property type="entry name" value="RecD_N_sf"/>
</dbReference>
<dbReference type="GO" id="GO:0000724">
    <property type="term" value="P:double-strand break repair via homologous recombination"/>
    <property type="evidence" value="ECO:0007669"/>
    <property type="project" value="UniProtKB-UniRule"/>
</dbReference>
<dbReference type="GO" id="GO:0009338">
    <property type="term" value="C:exodeoxyribonuclease V complex"/>
    <property type="evidence" value="ECO:0007669"/>
    <property type="project" value="InterPro"/>
</dbReference>
<evidence type="ECO:0000256" key="11">
    <source>
        <dbReference type="HAMAP-Rule" id="MF_01487"/>
    </source>
</evidence>
<dbReference type="InterPro" id="IPR050534">
    <property type="entry name" value="Coronavir_polyprotein_1ab"/>
</dbReference>
<dbReference type="CDD" id="cd17933">
    <property type="entry name" value="DEXSc_RecD-like"/>
    <property type="match status" value="1"/>
</dbReference>
<dbReference type="NCBIfam" id="TIGR01447">
    <property type="entry name" value="recD"/>
    <property type="match status" value="1"/>
</dbReference>
<evidence type="ECO:0000256" key="6">
    <source>
        <dbReference type="ARBA" id="ARBA00022839"/>
    </source>
</evidence>
<evidence type="ECO:0000313" key="15">
    <source>
        <dbReference type="EMBL" id="MBB1488182.1"/>
    </source>
</evidence>
<keyword evidence="4 11" id="KW-0378">Hydrolase</keyword>
<dbReference type="GO" id="GO:0017116">
    <property type="term" value="F:single-stranded DNA helicase activity"/>
    <property type="evidence" value="ECO:0007669"/>
    <property type="project" value="TreeGrafter"/>
</dbReference>
<evidence type="ECO:0000313" key="16">
    <source>
        <dbReference type="Proteomes" id="UP000565262"/>
    </source>
</evidence>
<dbReference type="InterPro" id="IPR027785">
    <property type="entry name" value="UvrD-like_helicase_C"/>
</dbReference>
<reference evidence="15 16" key="1">
    <citation type="submission" date="2020-08" db="EMBL/GenBank/DDBJ databases">
        <title>Oceanospirillum sp. nov. isolated from marine sediment.</title>
        <authorList>
            <person name="Ji X."/>
        </authorList>
    </citation>
    <scope>NUCLEOTIDE SEQUENCE [LARGE SCALE GENOMIC DNA]</scope>
    <source>
        <strain evidence="15 16">D5</strain>
    </source>
</reference>
<dbReference type="SUPFAM" id="SSF52540">
    <property type="entry name" value="P-loop containing nucleoside triphosphate hydrolases"/>
    <property type="match status" value="1"/>
</dbReference>
<comment type="caution">
    <text evidence="15">The sequence shown here is derived from an EMBL/GenBank/DDBJ whole genome shotgun (WGS) entry which is preliminary data.</text>
</comment>
<evidence type="ECO:0000256" key="9">
    <source>
        <dbReference type="ARBA" id="ARBA00023204"/>
    </source>
</evidence>
<name>A0A839IU38_9GAMM</name>
<evidence type="ECO:0000259" key="14">
    <source>
        <dbReference type="Pfam" id="PF21185"/>
    </source>
</evidence>
<dbReference type="InterPro" id="IPR006344">
    <property type="entry name" value="RecD"/>
</dbReference>
<evidence type="ECO:0000259" key="13">
    <source>
        <dbReference type="Pfam" id="PF13538"/>
    </source>
</evidence>
<feature type="domain" description="RecBCD enzyme subunit RecD N-terminal" evidence="14">
    <location>
        <begin position="12"/>
        <end position="132"/>
    </location>
</feature>
<evidence type="ECO:0000256" key="10">
    <source>
        <dbReference type="ARBA" id="ARBA00023235"/>
    </source>
</evidence>
<dbReference type="CDD" id="cd18809">
    <property type="entry name" value="SF1_C_RecD"/>
    <property type="match status" value="1"/>
</dbReference>
<keyword evidence="2 11" id="KW-0547">Nucleotide-binding</keyword>
<gene>
    <name evidence="11 15" type="primary">recD</name>
    <name evidence="15" type="ORF">H4O21_16390</name>
</gene>
<dbReference type="PANTHER" id="PTHR43788">
    <property type="entry name" value="DNA2/NAM7 HELICASE FAMILY MEMBER"/>
    <property type="match status" value="1"/>
</dbReference>
<comment type="miscellaneous">
    <text evidence="11">In the RecBCD complex, RecB has a slow 3'-5' helicase, an exonuclease activity and loads RecA onto ssDNA, RecD has a fast 5'-3' helicase activity, while RecC stimulates the ATPase and processivity of the RecB helicase and contributes to recognition of the Chi site.</text>
</comment>
<evidence type="ECO:0000256" key="5">
    <source>
        <dbReference type="ARBA" id="ARBA00022806"/>
    </source>
</evidence>
<feature type="compositionally biased region" description="Basic and acidic residues" evidence="12">
    <location>
        <begin position="167"/>
        <end position="181"/>
    </location>
</feature>
<dbReference type="Pfam" id="PF13245">
    <property type="entry name" value="AAA_19"/>
    <property type="match status" value="1"/>
</dbReference>
<keyword evidence="5 11" id="KW-0347">Helicase</keyword>
<proteinExistence type="inferred from homology"/>
<dbReference type="EMBL" id="JACJFM010000024">
    <property type="protein sequence ID" value="MBB1488182.1"/>
    <property type="molecule type" value="Genomic_DNA"/>
</dbReference>
<keyword evidence="10 11" id="KW-0413">Isomerase</keyword>
<keyword evidence="16" id="KW-1185">Reference proteome</keyword>
<feature type="binding site" evidence="11">
    <location>
        <begin position="229"/>
        <end position="236"/>
    </location>
    <ligand>
        <name>ATP</name>
        <dbReference type="ChEBI" id="CHEBI:30616"/>
    </ligand>
</feature>
<dbReference type="GO" id="GO:0043139">
    <property type="term" value="F:5'-3' DNA helicase activity"/>
    <property type="evidence" value="ECO:0007669"/>
    <property type="project" value="UniProtKB-UniRule"/>
</dbReference>
<keyword evidence="7 11" id="KW-0067">ATP-binding</keyword>
<dbReference type="EC" id="5.6.2.3" evidence="11"/>
<evidence type="ECO:0000256" key="12">
    <source>
        <dbReference type="SAM" id="MobiDB-lite"/>
    </source>
</evidence>
<evidence type="ECO:0000256" key="4">
    <source>
        <dbReference type="ARBA" id="ARBA00022801"/>
    </source>
</evidence>
<protein>
    <recommendedName>
        <fullName evidence="11">RecBCD enzyme subunit RecD</fullName>
        <ecNumber evidence="11">5.6.2.3</ecNumber>
    </recommendedName>
    <alternativeName>
        <fullName evidence="11">DNA 5'-3' helicase subunit RecD</fullName>
    </alternativeName>
    <alternativeName>
        <fullName evidence="11">Exonuclease V subunit RecD</fullName>
        <shortName evidence="11">ExoV subunit RecD</shortName>
    </alternativeName>
    <alternativeName>
        <fullName evidence="11">Helicase/nuclease RecBCD subunit RecD</fullName>
    </alternativeName>
</protein>
<organism evidence="15 16">
    <name type="scientific">Oceanospirillum sediminis</name>
    <dbReference type="NCBI Taxonomy" id="2760088"/>
    <lineage>
        <taxon>Bacteria</taxon>
        <taxon>Pseudomonadati</taxon>
        <taxon>Pseudomonadota</taxon>
        <taxon>Gammaproteobacteria</taxon>
        <taxon>Oceanospirillales</taxon>
        <taxon>Oceanospirillaceae</taxon>
        <taxon>Oceanospirillum</taxon>
    </lineage>
</organism>
<dbReference type="InterPro" id="IPR049550">
    <property type="entry name" value="RecD_N"/>
</dbReference>
<evidence type="ECO:0000256" key="2">
    <source>
        <dbReference type="ARBA" id="ARBA00022741"/>
    </source>
</evidence>
<dbReference type="GO" id="GO:0008854">
    <property type="term" value="F:exodeoxyribonuclease V activity"/>
    <property type="evidence" value="ECO:0007669"/>
    <property type="project" value="InterPro"/>
</dbReference>
<accession>A0A839IU38</accession>
<feature type="region of interest" description="Disordered" evidence="12">
    <location>
        <begin position="156"/>
        <end position="185"/>
    </location>
</feature>
<comment type="catalytic activity">
    <reaction evidence="11">
        <text>ATP + H2O = ADP + phosphate + H(+)</text>
        <dbReference type="Rhea" id="RHEA:13065"/>
        <dbReference type="ChEBI" id="CHEBI:15377"/>
        <dbReference type="ChEBI" id="CHEBI:15378"/>
        <dbReference type="ChEBI" id="CHEBI:30616"/>
        <dbReference type="ChEBI" id="CHEBI:43474"/>
        <dbReference type="ChEBI" id="CHEBI:456216"/>
        <dbReference type="EC" id="5.6.2.3"/>
    </reaction>
</comment>
<dbReference type="AlphaFoldDB" id="A0A839IU38"/>
<sequence>MSVSDVLALWTETGAIRSLDKAFADFIASQCPDSDPLILITAALTCERNGHGHICLDLQRALQHPGELLSGMDQQAPQAAVIRQQVRHYLPDQLSDWIQQLATHSAVLNSLSDQADSYDSAAEGDRPLILSGHPDRPLLYLRRYRDYEQRIMQGVRRRLQNAQQQQRETEQSEKQQPEKQQQDQAISAGMMAEILDALFPSSAHTGDQPDWQKVACALSARSGFSVITGGPGTGKTTTVVKLLALLQTLQLKQGLMPLRIRLAAPTGKAAARLNESIRGKLAHNTPEFSLQGLLEGNDLPKELQSLSAEQREHQLRHAIPSDVTTLHRLLGARPDSRYFRHNGSNLLPADLVVVDEASMVDIEMMAQLMDALRPDARLILLGDKDQLASVEAGAVLGDLCLKADQVNYHPDTANWIKSVTGYDIPQAFQNADGDDLSQAITMLRHSHRFRSDGGIGALAMLVNEQQIQAPSGQKQLSTQPLNDLKQLFMQEESKDRPALQLIKAEHSQASALQKIFKGYQHYLDLLHKDRPETSDPEQQDQWAWRILQAYSDFQILTALRQGDWGIEGLNDNIRQALVQQGKLARTDAIWYEGRPVLVTRNNYSLKLMNGDVGIALMVEQPDAGKEGRAGIEGRAGKVLRVAFPADDGSATVRWVMPGRLQDVETVFAMTVHKSQGSEFRHTALILPERSNPVLTRELLYTGITRSREQFSLICSREEVLEEAMKLSVYRVSGITSMNE</sequence>